<evidence type="ECO:0000256" key="1">
    <source>
        <dbReference type="ARBA" id="ARBA00004141"/>
    </source>
</evidence>
<evidence type="ECO:0000256" key="4">
    <source>
        <dbReference type="ARBA" id="ARBA00023136"/>
    </source>
</evidence>
<dbReference type="InterPro" id="IPR029020">
    <property type="entry name" value="Ammonium/urea_transptr"/>
</dbReference>
<evidence type="ECO:0000256" key="5">
    <source>
        <dbReference type="SAM" id="Phobius"/>
    </source>
</evidence>
<dbReference type="Gene3D" id="1.10.3430.10">
    <property type="entry name" value="Ammonium transporter AmtB like domains"/>
    <property type="match status" value="1"/>
</dbReference>
<keyword evidence="3 5" id="KW-1133">Transmembrane helix</keyword>
<comment type="subcellular location">
    <subcellularLocation>
        <location evidence="1">Membrane</location>
        <topology evidence="1">Multi-pass membrane protein</topology>
    </subcellularLocation>
</comment>
<dbReference type="SUPFAM" id="SSF111352">
    <property type="entry name" value="Ammonium transporter"/>
    <property type="match status" value="1"/>
</dbReference>
<reference evidence="8" key="1">
    <citation type="journal article" date="2019" name="Int. J. Syst. Evol. Microbiol.">
        <title>The Global Catalogue of Microorganisms (GCM) 10K type strain sequencing project: providing services to taxonomists for standard genome sequencing and annotation.</title>
        <authorList>
            <consortium name="The Broad Institute Genomics Platform"/>
            <consortium name="The Broad Institute Genome Sequencing Center for Infectious Disease"/>
            <person name="Wu L."/>
            <person name="Ma J."/>
        </authorList>
    </citation>
    <scope>NUCLEOTIDE SEQUENCE [LARGE SCALE GENOMIC DNA]</scope>
    <source>
        <strain evidence="8">JCM 18952</strain>
    </source>
</reference>
<evidence type="ECO:0000259" key="6">
    <source>
        <dbReference type="Pfam" id="PF00909"/>
    </source>
</evidence>
<keyword evidence="8" id="KW-1185">Reference proteome</keyword>
<dbReference type="EMBL" id="BAABLK010000020">
    <property type="protein sequence ID" value="GAA5226393.1"/>
    <property type="molecule type" value="Genomic_DNA"/>
</dbReference>
<feature type="domain" description="Ammonium transporter AmtB-like" evidence="6">
    <location>
        <begin position="1"/>
        <end position="135"/>
    </location>
</feature>
<gene>
    <name evidence="7" type="ORF">GCM10025778_09240</name>
</gene>
<keyword evidence="2 5" id="KW-0812">Transmembrane</keyword>
<dbReference type="Pfam" id="PF00909">
    <property type="entry name" value="Ammonium_transp"/>
    <property type="match status" value="1"/>
</dbReference>
<name>A0ABP9TKV8_9MICC</name>
<feature type="transmembrane region" description="Helical" evidence="5">
    <location>
        <begin position="15"/>
        <end position="33"/>
    </location>
</feature>
<accession>A0ABP9TKV8</accession>
<dbReference type="PANTHER" id="PTHR11730:SF60">
    <property type="entry name" value="RH50, ISOFORM D"/>
    <property type="match status" value="1"/>
</dbReference>
<evidence type="ECO:0000313" key="8">
    <source>
        <dbReference type="Proteomes" id="UP001501257"/>
    </source>
</evidence>
<protein>
    <recommendedName>
        <fullName evidence="6">Ammonium transporter AmtB-like domain-containing protein</fullName>
    </recommendedName>
</protein>
<evidence type="ECO:0000313" key="7">
    <source>
        <dbReference type="EMBL" id="GAA5226393.1"/>
    </source>
</evidence>
<dbReference type="PANTHER" id="PTHR11730">
    <property type="entry name" value="AMMONIUM TRANSPORTER"/>
    <property type="match status" value="1"/>
</dbReference>
<comment type="caution">
    <text evidence="7">The sequence shown here is derived from an EMBL/GenBank/DDBJ whole genome shotgun (WGS) entry which is preliminary data.</text>
</comment>
<keyword evidence="4 5" id="KW-0472">Membrane</keyword>
<dbReference type="Proteomes" id="UP001501257">
    <property type="component" value="Unassembled WGS sequence"/>
</dbReference>
<proteinExistence type="predicted"/>
<feature type="transmembrane region" description="Helical" evidence="5">
    <location>
        <begin position="84"/>
        <end position="108"/>
    </location>
</feature>
<organism evidence="7 8">
    <name type="scientific">Paeniglutamicibacter antarcticus</name>
    <dbReference type="NCBI Taxonomy" id="494023"/>
    <lineage>
        <taxon>Bacteria</taxon>
        <taxon>Bacillati</taxon>
        <taxon>Actinomycetota</taxon>
        <taxon>Actinomycetes</taxon>
        <taxon>Micrococcales</taxon>
        <taxon>Micrococcaceae</taxon>
        <taxon>Paeniglutamicibacter</taxon>
    </lineage>
</organism>
<evidence type="ECO:0000256" key="3">
    <source>
        <dbReference type="ARBA" id="ARBA00022989"/>
    </source>
</evidence>
<evidence type="ECO:0000256" key="2">
    <source>
        <dbReference type="ARBA" id="ARBA00022692"/>
    </source>
</evidence>
<dbReference type="InterPro" id="IPR024041">
    <property type="entry name" value="NH4_transpt_AmtB-like_dom"/>
</dbReference>
<feature type="transmembrane region" description="Helical" evidence="5">
    <location>
        <begin position="45"/>
        <end position="64"/>
    </location>
</feature>
<sequence length="174" mass="17634">MVAITSACANITPSAAIGLGMIAGIVSAWAVGLKYRWGCGESLDVLGVHLVSGLIGTIALGLIALPVDRCGAGLFYGGGFTQLWAQLVACVMVMGFTAVMTTIIGVAIHKTIGFRVTTEHEIAGIDLMQHAETGYEFGGLGTGGPFVPHPATSGHLKGARTGAEALPAKKGANA</sequence>